<dbReference type="Proteomes" id="UP000076761">
    <property type="component" value="Unassembled WGS sequence"/>
</dbReference>
<sequence>IIVVLSGSPKQEWAEVVEGSAEALRVAREGHRFTPNQSNLCRGDFPSARYGISYGGGRKEPGNVAVQSKNNLRVFHSLFSNPYIERLLGHVDRSLDLFAPQLHKYMALVLDGICQQYPQLHRFRDKSAYACCCFNLGPRVQTHRHTDHLNIPFGWCAITALGRFDPKRGGHLILWSLGLLIEFPPGTTIYIPSAVVEHSNIPVQADEDRFSIVQWMPGPLCRWFDYG</sequence>
<proteinExistence type="predicted"/>
<dbReference type="STRING" id="1314782.A0A165MUT8"/>
<evidence type="ECO:0008006" key="3">
    <source>
        <dbReference type="Google" id="ProtNLM"/>
    </source>
</evidence>
<dbReference type="InParanoid" id="A0A165MUT8"/>
<organism evidence="1 2">
    <name type="scientific">Neolentinus lepideus HHB14362 ss-1</name>
    <dbReference type="NCBI Taxonomy" id="1314782"/>
    <lineage>
        <taxon>Eukaryota</taxon>
        <taxon>Fungi</taxon>
        <taxon>Dikarya</taxon>
        <taxon>Basidiomycota</taxon>
        <taxon>Agaricomycotina</taxon>
        <taxon>Agaricomycetes</taxon>
        <taxon>Gloeophyllales</taxon>
        <taxon>Gloeophyllaceae</taxon>
        <taxon>Neolentinus</taxon>
    </lineage>
</organism>
<dbReference type="OrthoDB" id="3202607at2759"/>
<protein>
    <recommendedName>
        <fullName evidence="3">Prolyl 4-hydroxylase alpha subunit Fe(2+) 2OG dioxygenase domain-containing protein</fullName>
    </recommendedName>
</protein>
<feature type="non-terminal residue" evidence="1">
    <location>
        <position position="227"/>
    </location>
</feature>
<gene>
    <name evidence="1" type="ORF">NEOLEDRAFT_1045634</name>
</gene>
<accession>A0A165MUT8</accession>
<evidence type="ECO:0000313" key="2">
    <source>
        <dbReference type="Proteomes" id="UP000076761"/>
    </source>
</evidence>
<reference evidence="1 2" key="1">
    <citation type="journal article" date="2016" name="Mol. Biol. Evol.">
        <title>Comparative Genomics of Early-Diverging Mushroom-Forming Fungi Provides Insights into the Origins of Lignocellulose Decay Capabilities.</title>
        <authorList>
            <person name="Nagy L.G."/>
            <person name="Riley R."/>
            <person name="Tritt A."/>
            <person name="Adam C."/>
            <person name="Daum C."/>
            <person name="Floudas D."/>
            <person name="Sun H."/>
            <person name="Yadav J.S."/>
            <person name="Pangilinan J."/>
            <person name="Larsson K.H."/>
            <person name="Matsuura K."/>
            <person name="Barry K."/>
            <person name="Labutti K."/>
            <person name="Kuo R."/>
            <person name="Ohm R.A."/>
            <person name="Bhattacharya S.S."/>
            <person name="Shirouzu T."/>
            <person name="Yoshinaga Y."/>
            <person name="Martin F.M."/>
            <person name="Grigoriev I.V."/>
            <person name="Hibbett D.S."/>
        </authorList>
    </citation>
    <scope>NUCLEOTIDE SEQUENCE [LARGE SCALE GENOMIC DNA]</scope>
    <source>
        <strain evidence="1 2">HHB14362 ss-1</strain>
    </source>
</reference>
<dbReference type="Gene3D" id="3.60.130.30">
    <property type="match status" value="1"/>
</dbReference>
<feature type="non-terminal residue" evidence="1">
    <location>
        <position position="1"/>
    </location>
</feature>
<name>A0A165MUT8_9AGAM</name>
<evidence type="ECO:0000313" key="1">
    <source>
        <dbReference type="EMBL" id="KZT18812.1"/>
    </source>
</evidence>
<keyword evidence="2" id="KW-1185">Reference proteome</keyword>
<dbReference type="AlphaFoldDB" id="A0A165MUT8"/>
<dbReference type="EMBL" id="KV425660">
    <property type="protein sequence ID" value="KZT18812.1"/>
    <property type="molecule type" value="Genomic_DNA"/>
</dbReference>